<dbReference type="SMART" id="SM00357">
    <property type="entry name" value="CSP"/>
    <property type="match status" value="1"/>
</dbReference>
<dbReference type="CDD" id="cd04458">
    <property type="entry name" value="CSP_CDS"/>
    <property type="match status" value="1"/>
</dbReference>
<feature type="domain" description="CSD" evidence="7">
    <location>
        <begin position="218"/>
        <end position="285"/>
    </location>
</feature>
<keyword evidence="9" id="KW-1185">Reference proteome</keyword>
<dbReference type="PANTHER" id="PTHR12913:SF1">
    <property type="entry name" value="COLD SHOCK DOMAIN-CONTAINING PROTEIN E1"/>
    <property type="match status" value="1"/>
</dbReference>
<dbReference type="InterPro" id="IPR012340">
    <property type="entry name" value="NA-bd_OB-fold"/>
</dbReference>
<evidence type="ECO:0000256" key="6">
    <source>
        <dbReference type="SAM" id="MobiDB-lite"/>
    </source>
</evidence>
<comment type="similarity">
    <text evidence="5">Belongs to the UNR family.</text>
</comment>
<dbReference type="GO" id="GO:0106222">
    <property type="term" value="F:lncRNA binding"/>
    <property type="evidence" value="ECO:0007669"/>
    <property type="project" value="EnsemblMetazoa"/>
</dbReference>
<evidence type="ECO:0000256" key="1">
    <source>
        <dbReference type="ARBA" id="ARBA00004496"/>
    </source>
</evidence>
<dbReference type="AlphaFoldDB" id="B4NT18"/>
<dbReference type="GO" id="GO:0045947">
    <property type="term" value="P:negative regulation of translational initiation"/>
    <property type="evidence" value="ECO:0007669"/>
    <property type="project" value="EnsemblMetazoa"/>
</dbReference>
<proteinExistence type="inferred from homology"/>
<dbReference type="PROSITE" id="PS00352">
    <property type="entry name" value="CSD_1"/>
    <property type="match status" value="1"/>
</dbReference>
<dbReference type="STRING" id="7240.B4NT18"/>
<evidence type="ECO:0000256" key="5">
    <source>
        <dbReference type="ARBA" id="ARBA00044751"/>
    </source>
</evidence>
<reference evidence="8 9" key="1">
    <citation type="journal article" date="2007" name="Nature">
        <title>Evolution of genes and genomes on the Drosophila phylogeny.</title>
        <authorList>
            <consortium name="Drosophila 12 Genomes Consortium"/>
            <person name="Clark A.G."/>
            <person name="Eisen M.B."/>
            <person name="Smith D.R."/>
            <person name="Bergman C.M."/>
            <person name="Oliver B."/>
            <person name="Markow T.A."/>
            <person name="Kaufman T.C."/>
            <person name="Kellis M."/>
            <person name="Gelbart W."/>
            <person name="Iyer V.N."/>
            <person name="Pollard D.A."/>
            <person name="Sackton T.B."/>
            <person name="Larracuente A.M."/>
            <person name="Singh N.D."/>
            <person name="Abad J.P."/>
            <person name="Abt D.N."/>
            <person name="Adryan B."/>
            <person name="Aguade M."/>
            <person name="Akashi H."/>
            <person name="Anderson W.W."/>
            <person name="Aquadro C.F."/>
            <person name="Ardell D.H."/>
            <person name="Arguello R."/>
            <person name="Artieri C.G."/>
            <person name="Barbash D.A."/>
            <person name="Barker D."/>
            <person name="Barsanti P."/>
            <person name="Batterham P."/>
            <person name="Batzoglou S."/>
            <person name="Begun D."/>
            <person name="Bhutkar A."/>
            <person name="Blanco E."/>
            <person name="Bosak S.A."/>
            <person name="Bradley R.K."/>
            <person name="Brand A.D."/>
            <person name="Brent M.R."/>
            <person name="Brooks A.N."/>
            <person name="Brown R.H."/>
            <person name="Butlin R.K."/>
            <person name="Caggese C."/>
            <person name="Calvi B.R."/>
            <person name="Bernardo de Carvalho A."/>
            <person name="Caspi A."/>
            <person name="Castrezana S."/>
            <person name="Celniker S.E."/>
            <person name="Chang J.L."/>
            <person name="Chapple C."/>
            <person name="Chatterji S."/>
            <person name="Chinwalla A."/>
            <person name="Civetta A."/>
            <person name="Clifton S.W."/>
            <person name="Comeron J.M."/>
            <person name="Costello J.C."/>
            <person name="Coyne J.A."/>
            <person name="Daub J."/>
            <person name="David R.G."/>
            <person name="Delcher A.L."/>
            <person name="Delehaunty K."/>
            <person name="Do C.B."/>
            <person name="Ebling H."/>
            <person name="Edwards K."/>
            <person name="Eickbush T."/>
            <person name="Evans J.D."/>
            <person name="Filipski A."/>
            <person name="Findeiss S."/>
            <person name="Freyhult E."/>
            <person name="Fulton L."/>
            <person name="Fulton R."/>
            <person name="Garcia A.C."/>
            <person name="Gardiner A."/>
            <person name="Garfield D.A."/>
            <person name="Garvin B.E."/>
            <person name="Gibson G."/>
            <person name="Gilbert D."/>
            <person name="Gnerre S."/>
            <person name="Godfrey J."/>
            <person name="Good R."/>
            <person name="Gotea V."/>
            <person name="Gravely B."/>
            <person name="Greenberg A.J."/>
            <person name="Griffiths-Jones S."/>
            <person name="Gross S."/>
            <person name="Guigo R."/>
            <person name="Gustafson E.A."/>
            <person name="Haerty W."/>
            <person name="Hahn M.W."/>
            <person name="Halligan D.L."/>
            <person name="Halpern A.L."/>
            <person name="Halter G.M."/>
            <person name="Han M.V."/>
            <person name="Heger A."/>
            <person name="Hillier L."/>
            <person name="Hinrichs A.S."/>
            <person name="Holmes I."/>
            <person name="Hoskins R.A."/>
            <person name="Hubisz M.J."/>
            <person name="Hultmark D."/>
            <person name="Huntley M.A."/>
            <person name="Jaffe D.B."/>
            <person name="Jagadeeshan S."/>
            <person name="Jeck W.R."/>
            <person name="Johnson J."/>
            <person name="Jones C.D."/>
            <person name="Jordan W.C."/>
            <person name="Karpen G.H."/>
            <person name="Kataoka E."/>
            <person name="Keightley P.D."/>
            <person name="Kheradpour P."/>
            <person name="Kirkness E.F."/>
            <person name="Koerich L.B."/>
            <person name="Kristiansen K."/>
            <person name="Kudrna D."/>
            <person name="Kulathinal R.J."/>
            <person name="Kumar S."/>
            <person name="Kwok R."/>
            <person name="Lander E."/>
            <person name="Langley C.H."/>
            <person name="Lapoint R."/>
            <person name="Lazzaro B.P."/>
            <person name="Lee S.J."/>
            <person name="Levesque L."/>
            <person name="Li R."/>
            <person name="Lin C.F."/>
            <person name="Lin M.F."/>
            <person name="Lindblad-Toh K."/>
            <person name="Llopart A."/>
            <person name="Long M."/>
            <person name="Low L."/>
            <person name="Lozovsky E."/>
            <person name="Lu J."/>
            <person name="Luo M."/>
            <person name="Machado C.A."/>
            <person name="Makalowski W."/>
            <person name="Marzo M."/>
            <person name="Matsuda M."/>
            <person name="Matzkin L."/>
            <person name="McAllister B."/>
            <person name="McBride C.S."/>
            <person name="McKernan B."/>
            <person name="McKernan K."/>
            <person name="Mendez-Lago M."/>
            <person name="Minx P."/>
            <person name="Mollenhauer M.U."/>
            <person name="Montooth K."/>
            <person name="Mount S.M."/>
            <person name="Mu X."/>
            <person name="Myers E."/>
            <person name="Negre B."/>
            <person name="Newfeld S."/>
            <person name="Nielsen R."/>
            <person name="Noor M.A."/>
            <person name="O'Grady P."/>
            <person name="Pachter L."/>
            <person name="Papaceit M."/>
            <person name="Parisi M.J."/>
            <person name="Parisi M."/>
            <person name="Parts L."/>
            <person name="Pedersen J.S."/>
            <person name="Pesole G."/>
            <person name="Phillippy A.M."/>
            <person name="Ponting C.P."/>
            <person name="Pop M."/>
            <person name="Porcelli D."/>
            <person name="Powell J.R."/>
            <person name="Prohaska S."/>
            <person name="Pruitt K."/>
            <person name="Puig M."/>
            <person name="Quesneville H."/>
            <person name="Ram K.R."/>
            <person name="Rand D."/>
            <person name="Rasmussen M.D."/>
            <person name="Reed L.K."/>
            <person name="Reenan R."/>
            <person name="Reily A."/>
            <person name="Remington K.A."/>
            <person name="Rieger T.T."/>
            <person name="Ritchie M.G."/>
            <person name="Robin C."/>
            <person name="Rogers Y.H."/>
            <person name="Rohde C."/>
            <person name="Rozas J."/>
            <person name="Rubenfield M.J."/>
            <person name="Ruiz A."/>
            <person name="Russo S."/>
            <person name="Salzberg S.L."/>
            <person name="Sanchez-Gracia A."/>
            <person name="Saranga D.J."/>
            <person name="Sato H."/>
            <person name="Schaeffer S.W."/>
            <person name="Schatz M.C."/>
            <person name="Schlenke T."/>
            <person name="Schwartz R."/>
            <person name="Segarra C."/>
            <person name="Singh R.S."/>
            <person name="Sirot L."/>
            <person name="Sirota M."/>
            <person name="Sisneros N.B."/>
            <person name="Smith C.D."/>
            <person name="Smith T.F."/>
            <person name="Spieth J."/>
            <person name="Stage D.E."/>
            <person name="Stark A."/>
            <person name="Stephan W."/>
            <person name="Strausberg R.L."/>
            <person name="Strempel S."/>
            <person name="Sturgill D."/>
            <person name="Sutton G."/>
            <person name="Sutton G.G."/>
            <person name="Tao W."/>
            <person name="Teichmann S."/>
            <person name="Tobari Y.N."/>
            <person name="Tomimura Y."/>
            <person name="Tsolas J.M."/>
            <person name="Valente V.L."/>
            <person name="Venter E."/>
            <person name="Venter J.C."/>
            <person name="Vicario S."/>
            <person name="Vieira F.G."/>
            <person name="Vilella A.J."/>
            <person name="Villasante A."/>
            <person name="Walenz B."/>
            <person name="Wang J."/>
            <person name="Wasserman M."/>
            <person name="Watts T."/>
            <person name="Wilson D."/>
            <person name="Wilson R.K."/>
            <person name="Wing R.A."/>
            <person name="Wolfner M.F."/>
            <person name="Wong A."/>
            <person name="Wong G.K."/>
            <person name="Wu C.I."/>
            <person name="Wu G."/>
            <person name="Yamamoto D."/>
            <person name="Yang H.P."/>
            <person name="Yang S.P."/>
            <person name="Yorke J.A."/>
            <person name="Yoshida K."/>
            <person name="Zdobnov E."/>
            <person name="Zhang P."/>
            <person name="Zhang Y."/>
            <person name="Zimin A.V."/>
            <person name="Baldwin J."/>
            <person name="Abdouelleil A."/>
            <person name="Abdulkadir J."/>
            <person name="Abebe A."/>
            <person name="Abera B."/>
            <person name="Abreu J."/>
            <person name="Acer S.C."/>
            <person name="Aftuck L."/>
            <person name="Alexander A."/>
            <person name="An P."/>
            <person name="Anderson E."/>
            <person name="Anderson S."/>
            <person name="Arachi H."/>
            <person name="Azer M."/>
            <person name="Bachantsang P."/>
            <person name="Barry A."/>
            <person name="Bayul T."/>
            <person name="Berlin A."/>
            <person name="Bessette D."/>
            <person name="Bloom T."/>
            <person name="Blye J."/>
            <person name="Boguslavskiy L."/>
            <person name="Bonnet C."/>
            <person name="Boukhgalter B."/>
            <person name="Bourzgui I."/>
            <person name="Brown A."/>
            <person name="Cahill P."/>
            <person name="Channer S."/>
            <person name="Cheshatsang Y."/>
            <person name="Chuda L."/>
            <person name="Citroen M."/>
            <person name="Collymore A."/>
            <person name="Cooke P."/>
            <person name="Costello M."/>
            <person name="D'Aco K."/>
            <person name="Daza R."/>
            <person name="De Haan G."/>
            <person name="DeGray S."/>
            <person name="DeMaso C."/>
            <person name="Dhargay N."/>
            <person name="Dooley K."/>
            <person name="Dooley E."/>
            <person name="Doricent M."/>
            <person name="Dorje P."/>
            <person name="Dorjee K."/>
            <person name="Dupes A."/>
            <person name="Elong R."/>
            <person name="Falk J."/>
            <person name="Farina A."/>
            <person name="Faro S."/>
            <person name="Ferguson D."/>
            <person name="Fisher S."/>
            <person name="Foley C.D."/>
            <person name="Franke A."/>
            <person name="Friedrich D."/>
            <person name="Gadbois L."/>
            <person name="Gearin G."/>
            <person name="Gearin C.R."/>
            <person name="Giannoukos G."/>
            <person name="Goode T."/>
            <person name="Graham J."/>
            <person name="Grandbois E."/>
            <person name="Grewal S."/>
            <person name="Gyaltsen K."/>
            <person name="Hafez N."/>
            <person name="Hagos B."/>
            <person name="Hall J."/>
            <person name="Henson C."/>
            <person name="Hollinger A."/>
            <person name="Honan T."/>
            <person name="Huard M.D."/>
            <person name="Hughes L."/>
            <person name="Hurhula B."/>
            <person name="Husby M.E."/>
            <person name="Kamat A."/>
            <person name="Kanga B."/>
            <person name="Kashin S."/>
            <person name="Khazanovich D."/>
            <person name="Kisner P."/>
            <person name="Lance K."/>
            <person name="Lara M."/>
            <person name="Lee W."/>
            <person name="Lennon N."/>
            <person name="Letendre F."/>
            <person name="LeVine R."/>
            <person name="Lipovsky A."/>
            <person name="Liu X."/>
            <person name="Liu J."/>
            <person name="Liu S."/>
            <person name="Lokyitsang T."/>
            <person name="Lokyitsang Y."/>
            <person name="Lubonja R."/>
            <person name="Lui A."/>
            <person name="MacDonald P."/>
            <person name="Magnisalis V."/>
            <person name="Maru K."/>
            <person name="Matthews C."/>
            <person name="McCusker W."/>
            <person name="McDonough S."/>
            <person name="Mehta T."/>
            <person name="Meldrim J."/>
            <person name="Meneus L."/>
            <person name="Mihai O."/>
            <person name="Mihalev A."/>
            <person name="Mihova T."/>
            <person name="Mittelman R."/>
            <person name="Mlenga V."/>
            <person name="Montmayeur A."/>
            <person name="Mulrain L."/>
            <person name="Navidi A."/>
            <person name="Naylor J."/>
            <person name="Negash T."/>
            <person name="Nguyen T."/>
            <person name="Nguyen N."/>
            <person name="Nicol R."/>
            <person name="Norbu C."/>
            <person name="Norbu N."/>
            <person name="Novod N."/>
            <person name="O'Neill B."/>
            <person name="Osman S."/>
            <person name="Markiewicz E."/>
            <person name="Oyono O.L."/>
            <person name="Patti C."/>
            <person name="Phunkhang P."/>
            <person name="Pierre F."/>
            <person name="Priest M."/>
            <person name="Raghuraman S."/>
            <person name="Rege F."/>
            <person name="Reyes R."/>
            <person name="Rise C."/>
            <person name="Rogov P."/>
            <person name="Ross K."/>
            <person name="Ryan E."/>
            <person name="Settipalli S."/>
            <person name="Shea T."/>
            <person name="Sherpa N."/>
            <person name="Shi L."/>
            <person name="Shih D."/>
            <person name="Sparrow T."/>
            <person name="Spaulding J."/>
            <person name="Stalker J."/>
            <person name="Stange-Thomann N."/>
            <person name="Stavropoulos S."/>
            <person name="Stone C."/>
            <person name="Strader C."/>
            <person name="Tesfaye S."/>
            <person name="Thomson T."/>
            <person name="Thoulutsang Y."/>
            <person name="Thoulutsang D."/>
            <person name="Topham K."/>
            <person name="Topping I."/>
            <person name="Tsamla T."/>
            <person name="Vassiliev H."/>
            <person name="Vo A."/>
            <person name="Wangchuk T."/>
            <person name="Wangdi T."/>
            <person name="Weiand M."/>
            <person name="Wilkinson J."/>
            <person name="Wilson A."/>
            <person name="Yadav S."/>
            <person name="Young G."/>
            <person name="Yu Q."/>
            <person name="Zembek L."/>
            <person name="Zhong D."/>
            <person name="Zimmer A."/>
            <person name="Zwirko Z."/>
            <person name="Jaffe D.B."/>
            <person name="Alvarez P."/>
            <person name="Brockman W."/>
            <person name="Butler J."/>
            <person name="Chin C."/>
            <person name="Gnerre S."/>
            <person name="Grabherr M."/>
            <person name="Kleber M."/>
            <person name="Mauceli E."/>
            <person name="MacCallum I."/>
        </authorList>
    </citation>
    <scope>NUCLEOTIDE SEQUENCE [LARGE SCALE GENOMIC DNA]</scope>
    <source>
        <strain evidence="9">white501</strain>
    </source>
</reference>
<dbReference type="PANTHER" id="PTHR12913">
    <property type="entry name" value="UNR PROTEIN N-RAS UPSTREAM GENE PROTEIN"/>
    <property type="match status" value="1"/>
</dbReference>
<dbReference type="GO" id="GO:0005829">
    <property type="term" value="C:cytosol"/>
    <property type="evidence" value="ECO:0007669"/>
    <property type="project" value="EnsemblMetazoa"/>
</dbReference>
<sequence>MVSWEPSREIYINDELEFTVIQEPGLAYNNSRLQAIRIKHLPPNSVQFETLVASNIEGCVTREAPKSPIKSQDRVEGGVITYEHADVKKTIMYFLKDCEKPPRIGERVRFDIYMVKRNKECIAVNVQQVSLHQQQQQQQQQLHLNQSSAGANINQNDQLGGLSNGISSSSSNASLQNGYVMHGSPGGSTSSVGSNNPGHLDEFKRENNNHAGSDAGQVYRGFIAVMKENFGFIETLSHDEEVFFHFSNYMGNPNWLELGQEVEYTLARNGIHPFLELPAGENVRMLSRLYPSRLCWNTTWRVARQLLHHPTADMRSLNSRALPVFQRSDLFGKEIVKASFSL</sequence>
<dbReference type="Pfam" id="PF23456">
    <property type="entry name" value="CSDE1"/>
    <property type="match status" value="1"/>
</dbReference>
<keyword evidence="2" id="KW-0963">Cytoplasm</keyword>
<dbReference type="InterPro" id="IPR011129">
    <property type="entry name" value="CSD"/>
</dbReference>
<dbReference type="Pfam" id="PF00313">
    <property type="entry name" value="CSD"/>
    <property type="match status" value="1"/>
</dbReference>
<keyword evidence="4" id="KW-0694">RNA-binding</keyword>
<feature type="compositionally biased region" description="Low complexity" evidence="6">
    <location>
        <begin position="159"/>
        <end position="178"/>
    </location>
</feature>
<dbReference type="InterPro" id="IPR019844">
    <property type="entry name" value="CSD_CS"/>
</dbReference>
<evidence type="ECO:0000256" key="2">
    <source>
        <dbReference type="ARBA" id="ARBA00022490"/>
    </source>
</evidence>
<comment type="subcellular location">
    <subcellularLocation>
        <location evidence="1">Cytoplasm</location>
    </subcellularLocation>
</comment>
<evidence type="ECO:0000256" key="4">
    <source>
        <dbReference type="ARBA" id="ARBA00022884"/>
    </source>
</evidence>
<gene>
    <name evidence="8" type="primary">Dsim\GD17589</name>
    <name evidence="8" type="ORF">Dsim_GD17589</name>
</gene>
<evidence type="ECO:0000259" key="7">
    <source>
        <dbReference type="PROSITE" id="PS51857"/>
    </source>
</evidence>
<accession>B4NT18</accession>
<dbReference type="EMBL" id="CH982601">
    <property type="protein sequence ID" value="EDX15708.1"/>
    <property type="molecule type" value="Genomic_DNA"/>
</dbReference>
<protein>
    <submittedName>
        <fullName evidence="8">GD17589</fullName>
    </submittedName>
</protein>
<dbReference type="InterPro" id="IPR002059">
    <property type="entry name" value="CSP_DNA-bd"/>
</dbReference>
<dbReference type="HOGENOM" id="CLU_812035_0_0_1"/>
<organism evidence="8 9">
    <name type="scientific">Drosophila simulans</name>
    <name type="common">Fruit fly</name>
    <dbReference type="NCBI Taxonomy" id="7240"/>
    <lineage>
        <taxon>Eukaryota</taxon>
        <taxon>Metazoa</taxon>
        <taxon>Ecdysozoa</taxon>
        <taxon>Arthropoda</taxon>
        <taxon>Hexapoda</taxon>
        <taxon>Insecta</taxon>
        <taxon>Pterygota</taxon>
        <taxon>Neoptera</taxon>
        <taxon>Endopterygota</taxon>
        <taxon>Diptera</taxon>
        <taxon>Brachycera</taxon>
        <taxon>Muscomorpha</taxon>
        <taxon>Ephydroidea</taxon>
        <taxon>Drosophilidae</taxon>
        <taxon>Drosophila</taxon>
        <taxon>Sophophora</taxon>
    </lineage>
</organism>
<dbReference type="SUPFAM" id="SSF50249">
    <property type="entry name" value="Nucleic acid-binding proteins"/>
    <property type="match status" value="1"/>
</dbReference>
<evidence type="ECO:0000313" key="9">
    <source>
        <dbReference type="Proteomes" id="UP000000304"/>
    </source>
</evidence>
<dbReference type="GO" id="GO:1905172">
    <property type="term" value="F:RISC complex binding"/>
    <property type="evidence" value="ECO:0007669"/>
    <property type="project" value="EnsemblMetazoa"/>
</dbReference>
<dbReference type="GO" id="GO:0003730">
    <property type="term" value="F:mRNA 3'-UTR binding"/>
    <property type="evidence" value="ECO:0007669"/>
    <property type="project" value="EnsemblMetazoa"/>
</dbReference>
<evidence type="ECO:0000313" key="8">
    <source>
        <dbReference type="EMBL" id="EDX15708.1"/>
    </source>
</evidence>
<dbReference type="PROSITE" id="PS51857">
    <property type="entry name" value="CSD_2"/>
    <property type="match status" value="1"/>
</dbReference>
<evidence type="ECO:0000256" key="3">
    <source>
        <dbReference type="ARBA" id="ARBA00022737"/>
    </source>
</evidence>
<feature type="compositionally biased region" description="Low complexity" evidence="6">
    <location>
        <begin position="187"/>
        <end position="198"/>
    </location>
</feature>
<dbReference type="OrthoDB" id="74319at2759"/>
<dbReference type="InterPro" id="IPR056400">
    <property type="entry name" value="CSDE1"/>
</dbReference>
<feature type="compositionally biased region" description="Basic and acidic residues" evidence="6">
    <location>
        <begin position="199"/>
        <end position="208"/>
    </location>
</feature>
<keyword evidence="3" id="KW-0677">Repeat</keyword>
<feature type="region of interest" description="Disordered" evidence="6">
    <location>
        <begin position="151"/>
        <end position="211"/>
    </location>
</feature>
<dbReference type="PhylomeDB" id="B4NT18"/>
<dbReference type="GO" id="GO:0140517">
    <property type="term" value="F:protein-RNA adaptor activity"/>
    <property type="evidence" value="ECO:0007669"/>
    <property type="project" value="EnsemblMetazoa"/>
</dbReference>
<name>B4NT18_DROSI</name>
<dbReference type="Gene3D" id="2.40.50.140">
    <property type="entry name" value="Nucleic acid-binding proteins"/>
    <property type="match status" value="2"/>
</dbReference>
<dbReference type="GO" id="GO:0000900">
    <property type="term" value="F:mRNA regulatory element binding translation repressor activity"/>
    <property type="evidence" value="ECO:0007669"/>
    <property type="project" value="EnsemblMetazoa"/>
</dbReference>
<dbReference type="Proteomes" id="UP000000304">
    <property type="component" value="Unassembled WGS sequence"/>
</dbReference>
<dbReference type="GO" id="GO:0042714">
    <property type="term" value="P:dosage compensation complex assembly"/>
    <property type="evidence" value="ECO:0007669"/>
    <property type="project" value="EnsemblMetazoa"/>
</dbReference>